<name>A0A076LZ90_9GAMM</name>
<dbReference type="KEGG" id="ete:ETEE_p1083"/>
<accession>A0A076LZ90</accession>
<sequence length="105" mass="11150">MDIKTILIASVLGSAGGLLGSNYIMDKQITAINDRLNQSPPIVIVDFAKLASSYPAGASQEEVEQLMVKTNNAIVKLKDAGYLVLDSSSVVGAPRDVYLPDEALK</sequence>
<geneLocation type="plasmid" evidence="1 2">
    <name>1</name>
</geneLocation>
<keyword evidence="1" id="KW-0614">Plasmid</keyword>
<evidence type="ECO:0000313" key="2">
    <source>
        <dbReference type="Proteomes" id="UP000028681"/>
    </source>
</evidence>
<evidence type="ECO:0000313" key="1">
    <source>
        <dbReference type="EMBL" id="AIJ10674.1"/>
    </source>
</evidence>
<organism evidence="1 2">
    <name type="scientific">Edwardsiella anguillarum ET080813</name>
    <dbReference type="NCBI Taxonomy" id="667120"/>
    <lineage>
        <taxon>Bacteria</taxon>
        <taxon>Pseudomonadati</taxon>
        <taxon>Pseudomonadota</taxon>
        <taxon>Gammaproteobacteria</taxon>
        <taxon>Enterobacterales</taxon>
        <taxon>Hafniaceae</taxon>
        <taxon>Edwardsiella</taxon>
    </lineage>
</organism>
<dbReference type="EMBL" id="CP006665">
    <property type="protein sequence ID" value="AIJ10674.1"/>
    <property type="molecule type" value="Genomic_DNA"/>
</dbReference>
<dbReference type="HOGENOM" id="CLU_2235552_0_0_6"/>
<dbReference type="GeneID" id="33941567"/>
<reference evidence="1 2" key="1">
    <citation type="journal article" date="2012" name="PLoS ONE">
        <title>Edwardsiella comparative phylogenomics reveal the new intra/inter-species taxonomic relationships, virulence evolution and niche adaptation mechanisms.</title>
        <authorList>
            <person name="Yang M."/>
            <person name="Lv Y."/>
            <person name="Xiao J."/>
            <person name="Wu H."/>
            <person name="Zheng H."/>
            <person name="Liu Q."/>
            <person name="Zhang Y."/>
            <person name="Wang Q."/>
        </authorList>
    </citation>
    <scope>NUCLEOTIDE SEQUENCE [LARGE SCALE GENOMIC DNA]</scope>
    <source>
        <strain evidence="2">080813</strain>
        <plasmid evidence="2">Plasmid 1</plasmid>
    </source>
</reference>
<protein>
    <submittedName>
        <fullName evidence="1">Conjugative transfer protein 345</fullName>
    </submittedName>
</protein>
<dbReference type="RefSeq" id="WP_034164941.1">
    <property type="nucleotide sequence ID" value="NZ_CP006665.1"/>
</dbReference>
<gene>
    <name evidence="1" type="ORF">ETEE_p1083</name>
</gene>
<dbReference type="AlphaFoldDB" id="A0A076LZ90"/>
<proteinExistence type="predicted"/>
<dbReference type="Proteomes" id="UP000028681">
    <property type="component" value="Plasmid 1"/>
</dbReference>